<dbReference type="AlphaFoldDB" id="A0A9J5ZE36"/>
<dbReference type="EMBL" id="JACXVP010000004">
    <property type="protein sequence ID" value="KAG5610914.1"/>
    <property type="molecule type" value="Genomic_DNA"/>
</dbReference>
<proteinExistence type="predicted"/>
<evidence type="ECO:0000313" key="2">
    <source>
        <dbReference type="Proteomes" id="UP000824120"/>
    </source>
</evidence>
<keyword evidence="2" id="KW-1185">Reference proteome</keyword>
<dbReference type="Proteomes" id="UP000824120">
    <property type="component" value="Chromosome 4"/>
</dbReference>
<gene>
    <name evidence="1" type="ORF">H5410_022195</name>
</gene>
<reference evidence="1 2" key="1">
    <citation type="submission" date="2020-09" db="EMBL/GenBank/DDBJ databases">
        <title>De no assembly of potato wild relative species, Solanum commersonii.</title>
        <authorList>
            <person name="Cho K."/>
        </authorList>
    </citation>
    <scope>NUCLEOTIDE SEQUENCE [LARGE SCALE GENOMIC DNA]</scope>
    <source>
        <strain evidence="1">LZ3.2</strain>
        <tissue evidence="1">Leaf</tissue>
    </source>
</reference>
<evidence type="ECO:0000313" key="1">
    <source>
        <dbReference type="EMBL" id="KAG5610914.1"/>
    </source>
</evidence>
<protein>
    <submittedName>
        <fullName evidence="1">Uncharacterized protein</fullName>
    </submittedName>
</protein>
<name>A0A9J5ZE36_SOLCO</name>
<sequence>MKHLRDKFLNELWDFEGRLEPMVTNETKAACGSYSLAFIEHLITRTSIQPPQTPLCDNTIGRMQWVWSSGIVSRSLEP</sequence>
<accession>A0A9J5ZE36</accession>
<dbReference type="OrthoDB" id="1306045at2759"/>
<comment type="caution">
    <text evidence="1">The sequence shown here is derived from an EMBL/GenBank/DDBJ whole genome shotgun (WGS) entry which is preliminary data.</text>
</comment>
<organism evidence="1 2">
    <name type="scientific">Solanum commersonii</name>
    <name type="common">Commerson's wild potato</name>
    <name type="synonym">Commerson's nightshade</name>
    <dbReference type="NCBI Taxonomy" id="4109"/>
    <lineage>
        <taxon>Eukaryota</taxon>
        <taxon>Viridiplantae</taxon>
        <taxon>Streptophyta</taxon>
        <taxon>Embryophyta</taxon>
        <taxon>Tracheophyta</taxon>
        <taxon>Spermatophyta</taxon>
        <taxon>Magnoliopsida</taxon>
        <taxon>eudicotyledons</taxon>
        <taxon>Gunneridae</taxon>
        <taxon>Pentapetalae</taxon>
        <taxon>asterids</taxon>
        <taxon>lamiids</taxon>
        <taxon>Solanales</taxon>
        <taxon>Solanaceae</taxon>
        <taxon>Solanoideae</taxon>
        <taxon>Solaneae</taxon>
        <taxon>Solanum</taxon>
    </lineage>
</organism>